<evidence type="ECO:0000256" key="1">
    <source>
        <dbReference type="SAM" id="MobiDB-lite"/>
    </source>
</evidence>
<accession>A0A2B4SAA2</accession>
<name>A0A2B4SAA2_STYPI</name>
<evidence type="ECO:0000256" key="2">
    <source>
        <dbReference type="SAM" id="SignalP"/>
    </source>
</evidence>
<sequence>MTRVLLLAVIARILSSTTTQKGMLIQMNNARTWTACFFDSTTWGNFEHGIQRGEKCCDGNCAYSCVWTTGSIAGAVVGTIIFFAIASCCCCACCPYYRYRTPGTVIVNGGQPPYQQIVTTSTNTTQQGFVRYPPPGNYNQPPPTYPLPGPGPNPSAQV</sequence>
<feature type="chain" id="PRO_5013016043" evidence="2">
    <location>
        <begin position="20"/>
        <end position="158"/>
    </location>
</feature>
<evidence type="ECO:0000313" key="4">
    <source>
        <dbReference type="Proteomes" id="UP000225706"/>
    </source>
</evidence>
<gene>
    <name evidence="3" type="ORF">AWC38_SpisGene9977</name>
</gene>
<feature type="compositionally biased region" description="Pro residues" evidence="1">
    <location>
        <begin position="132"/>
        <end position="158"/>
    </location>
</feature>
<feature type="signal peptide" evidence="2">
    <location>
        <begin position="1"/>
        <end position="19"/>
    </location>
</feature>
<keyword evidence="4" id="KW-1185">Reference proteome</keyword>
<organism evidence="3 4">
    <name type="scientific">Stylophora pistillata</name>
    <name type="common">Smooth cauliflower coral</name>
    <dbReference type="NCBI Taxonomy" id="50429"/>
    <lineage>
        <taxon>Eukaryota</taxon>
        <taxon>Metazoa</taxon>
        <taxon>Cnidaria</taxon>
        <taxon>Anthozoa</taxon>
        <taxon>Hexacorallia</taxon>
        <taxon>Scleractinia</taxon>
        <taxon>Astrocoeniina</taxon>
        <taxon>Pocilloporidae</taxon>
        <taxon>Stylophora</taxon>
    </lineage>
</organism>
<comment type="caution">
    <text evidence="3">The sequence shown here is derived from an EMBL/GenBank/DDBJ whole genome shotgun (WGS) entry which is preliminary data.</text>
</comment>
<dbReference type="AlphaFoldDB" id="A0A2B4SAA2"/>
<evidence type="ECO:0000313" key="3">
    <source>
        <dbReference type="EMBL" id="PFX25375.1"/>
    </source>
</evidence>
<protein>
    <submittedName>
        <fullName evidence="3">Uncharacterized protein</fullName>
    </submittedName>
</protein>
<dbReference type="EMBL" id="LSMT01000152">
    <property type="protein sequence ID" value="PFX25375.1"/>
    <property type="molecule type" value="Genomic_DNA"/>
</dbReference>
<feature type="region of interest" description="Disordered" evidence="1">
    <location>
        <begin position="129"/>
        <end position="158"/>
    </location>
</feature>
<dbReference type="Proteomes" id="UP000225706">
    <property type="component" value="Unassembled WGS sequence"/>
</dbReference>
<keyword evidence="2" id="KW-0732">Signal</keyword>
<proteinExistence type="predicted"/>
<reference evidence="4" key="1">
    <citation type="journal article" date="2017" name="bioRxiv">
        <title>Comparative analysis of the genomes of Stylophora pistillata and Acropora digitifera provides evidence for extensive differences between species of corals.</title>
        <authorList>
            <person name="Voolstra C.R."/>
            <person name="Li Y."/>
            <person name="Liew Y.J."/>
            <person name="Baumgarten S."/>
            <person name="Zoccola D."/>
            <person name="Flot J.-F."/>
            <person name="Tambutte S."/>
            <person name="Allemand D."/>
            <person name="Aranda M."/>
        </authorList>
    </citation>
    <scope>NUCLEOTIDE SEQUENCE [LARGE SCALE GENOMIC DNA]</scope>
</reference>
<dbReference type="OrthoDB" id="6008189at2759"/>